<gene>
    <name evidence="5" type="ORF">KV112_17425</name>
</gene>
<proteinExistence type="inferred from homology"/>
<organism evidence="5 6">
    <name type="scientific">[Mycobacterium] zoologicum</name>
    <dbReference type="NCBI Taxonomy" id="2872311"/>
    <lineage>
        <taxon>Bacteria</taxon>
        <taxon>Bacillati</taxon>
        <taxon>Actinomycetota</taxon>
        <taxon>Actinomycetes</taxon>
        <taxon>Mycobacteriales</taxon>
        <taxon>Mycobacteriaceae</taxon>
        <taxon>Mycolicibacter</taxon>
    </lineage>
</organism>
<dbReference type="Pfam" id="PF13556">
    <property type="entry name" value="HTH_30"/>
    <property type="match status" value="1"/>
</dbReference>
<feature type="domain" description="CdaR GGDEF-like" evidence="4">
    <location>
        <begin position="189"/>
        <end position="298"/>
    </location>
</feature>
<evidence type="ECO:0000256" key="1">
    <source>
        <dbReference type="ARBA" id="ARBA00006754"/>
    </source>
</evidence>
<dbReference type="InterPro" id="IPR041522">
    <property type="entry name" value="CdaR_GGDEF"/>
</dbReference>
<feature type="domain" description="PucR C-terminal helix-turn-helix" evidence="2">
    <location>
        <begin position="348"/>
        <end position="403"/>
    </location>
</feature>
<accession>A0ABU5YN54</accession>
<dbReference type="InterPro" id="IPR042070">
    <property type="entry name" value="PucR_C-HTH_sf"/>
</dbReference>
<dbReference type="Pfam" id="PF17853">
    <property type="entry name" value="GGDEF_2"/>
    <property type="match status" value="1"/>
</dbReference>
<dbReference type="Proteomes" id="UP001299046">
    <property type="component" value="Unassembled WGS sequence"/>
</dbReference>
<dbReference type="Pfam" id="PF14361">
    <property type="entry name" value="RsbRD_N"/>
    <property type="match status" value="1"/>
</dbReference>
<dbReference type="Gene3D" id="1.10.10.2840">
    <property type="entry name" value="PucR C-terminal helix-turn-helix domain"/>
    <property type="match status" value="1"/>
</dbReference>
<comment type="caution">
    <text evidence="5">The sequence shown here is derived from an EMBL/GenBank/DDBJ whole genome shotgun (WGS) entry which is preliminary data.</text>
</comment>
<evidence type="ECO:0000259" key="2">
    <source>
        <dbReference type="Pfam" id="PF13556"/>
    </source>
</evidence>
<keyword evidence="6" id="KW-1185">Reference proteome</keyword>
<evidence type="ECO:0000313" key="5">
    <source>
        <dbReference type="EMBL" id="MEB3051496.1"/>
    </source>
</evidence>
<dbReference type="EMBL" id="JAYJJT010000022">
    <property type="protein sequence ID" value="MEB3051496.1"/>
    <property type="molecule type" value="Genomic_DNA"/>
</dbReference>
<evidence type="ECO:0000259" key="3">
    <source>
        <dbReference type="Pfam" id="PF14361"/>
    </source>
</evidence>
<reference evidence="5 6" key="1">
    <citation type="submission" date="2023-12" db="EMBL/GenBank/DDBJ databases">
        <title>Description of new species of Mycobacterium terrae complex isolated from sewage at the Sao Paulo Zoological Park Foundation in Brazil.</title>
        <authorList>
            <person name="Romagnoli C.L."/>
            <person name="Conceicao E.C."/>
            <person name="Machado E."/>
            <person name="Barreto L.B.P.F."/>
            <person name="Sharma A."/>
            <person name="Silva N.M."/>
            <person name="Marques L.E."/>
            <person name="Juliana M.A."/>
            <person name="Lourenco M.C.S."/>
            <person name="Digiampietri L.A."/>
            <person name="Suffys P.N."/>
            <person name="Viana-Niero C."/>
        </authorList>
    </citation>
    <scope>NUCLEOTIDE SEQUENCE [LARGE SCALE GENOMIC DNA]</scope>
    <source>
        <strain evidence="5 6">MYC123</strain>
    </source>
</reference>
<dbReference type="InterPro" id="IPR025736">
    <property type="entry name" value="PucR_C-HTH_dom"/>
</dbReference>
<dbReference type="PANTHER" id="PTHR33744:SF1">
    <property type="entry name" value="DNA-BINDING TRANSCRIPTIONAL ACTIVATOR ADER"/>
    <property type="match status" value="1"/>
</dbReference>
<evidence type="ECO:0000259" key="4">
    <source>
        <dbReference type="Pfam" id="PF17853"/>
    </source>
</evidence>
<comment type="similarity">
    <text evidence="1">Belongs to the CdaR family.</text>
</comment>
<name>A0ABU5YN54_9MYCO</name>
<dbReference type="InterPro" id="IPR025751">
    <property type="entry name" value="RsbRD_N_dom"/>
</dbReference>
<sequence>MTYPDSVVDDSSRQLAELASRMLAELDDLVATMNAAELEIAPGLAADRAITEEMAASNRANVAQVLHSVLADPTNVTLPDPPREAYDVVQTVVRRGLDLDVIFQAYRRGQMAVWQRFMQLAPLVAPSGPQLVEMIDRFATVLFAYVDTVLLALVAEAQRLHEETAGGALARRMETVRLILDGAPIDERVAAGRLGYELTRRHTALVLWLDGSAVDNGELETVATELARSVRSGKPLTIAAGVRTLWAWIGSDGVPAPSALGKVMRSAPAGMRAAAGPTLAGQAGFRASHAAAMAAAQIVGDNPGGDRLVTSTDLEPIRAIAGDEREAARFVAETLGRLAVDDERGARLRHTLRTFLAEADSASAAAARLHTHRNTVLQRVASATELLGYPPGQRRLAVMTALEIAHYVGPRALSGISSREPGLPAVL</sequence>
<evidence type="ECO:0000313" key="6">
    <source>
        <dbReference type="Proteomes" id="UP001299046"/>
    </source>
</evidence>
<dbReference type="RefSeq" id="WP_224861549.1">
    <property type="nucleotide sequence ID" value="NZ_JAYJJS010000026.1"/>
</dbReference>
<dbReference type="InterPro" id="IPR051448">
    <property type="entry name" value="CdaR-like_regulators"/>
</dbReference>
<feature type="domain" description="RsbT co-antagonist protein RsbRD N-terminal" evidence="3">
    <location>
        <begin position="27"/>
        <end position="172"/>
    </location>
</feature>
<dbReference type="PANTHER" id="PTHR33744">
    <property type="entry name" value="CARBOHYDRATE DIACID REGULATOR"/>
    <property type="match status" value="1"/>
</dbReference>
<protein>
    <submittedName>
        <fullName evidence="5">Helix-turn-helix domain-containing protein</fullName>
    </submittedName>
</protein>